<reference evidence="1" key="1">
    <citation type="submission" date="2014-09" db="EMBL/GenBank/DDBJ databases">
        <authorList>
            <person name="Magalhaes I.L.F."/>
            <person name="Oliveira U."/>
            <person name="Santos F.R."/>
            <person name="Vidigal T.H.D.A."/>
            <person name="Brescovit A.D."/>
            <person name="Santos A.J."/>
        </authorList>
    </citation>
    <scope>NUCLEOTIDE SEQUENCE</scope>
    <source>
        <tissue evidence="1">Shoot tissue taken approximately 20 cm above the soil surface</tissue>
    </source>
</reference>
<organism evidence="1">
    <name type="scientific">Arundo donax</name>
    <name type="common">Giant reed</name>
    <name type="synonym">Donax arundinaceus</name>
    <dbReference type="NCBI Taxonomy" id="35708"/>
    <lineage>
        <taxon>Eukaryota</taxon>
        <taxon>Viridiplantae</taxon>
        <taxon>Streptophyta</taxon>
        <taxon>Embryophyta</taxon>
        <taxon>Tracheophyta</taxon>
        <taxon>Spermatophyta</taxon>
        <taxon>Magnoliopsida</taxon>
        <taxon>Liliopsida</taxon>
        <taxon>Poales</taxon>
        <taxon>Poaceae</taxon>
        <taxon>PACMAD clade</taxon>
        <taxon>Arundinoideae</taxon>
        <taxon>Arundineae</taxon>
        <taxon>Arundo</taxon>
    </lineage>
</organism>
<protein>
    <submittedName>
        <fullName evidence="1">Uncharacterized protein</fullName>
    </submittedName>
</protein>
<proteinExistence type="predicted"/>
<reference evidence="1" key="2">
    <citation type="journal article" date="2015" name="Data Brief">
        <title>Shoot transcriptome of the giant reed, Arundo donax.</title>
        <authorList>
            <person name="Barrero R.A."/>
            <person name="Guerrero F.D."/>
            <person name="Moolhuijzen P."/>
            <person name="Goolsby J.A."/>
            <person name="Tidwell J."/>
            <person name="Bellgard S.E."/>
            <person name="Bellgard M.I."/>
        </authorList>
    </citation>
    <scope>NUCLEOTIDE SEQUENCE</scope>
    <source>
        <tissue evidence="1">Shoot tissue taken approximately 20 cm above the soil surface</tissue>
    </source>
</reference>
<dbReference type="EMBL" id="GBRH01268923">
    <property type="protein sequence ID" value="JAD28972.1"/>
    <property type="molecule type" value="Transcribed_RNA"/>
</dbReference>
<evidence type="ECO:0000313" key="1">
    <source>
        <dbReference type="EMBL" id="JAD28972.1"/>
    </source>
</evidence>
<sequence length="49" mass="5417">MINRVPPKGPPETYYSQSSFKTLSTVISLLKVTLNDLGNIVAKKLQPTQ</sequence>
<name>A0A0A8Z293_ARUDO</name>
<accession>A0A0A8Z293</accession>
<dbReference type="AlphaFoldDB" id="A0A0A8Z293"/>